<dbReference type="Proteomes" id="UP000247586">
    <property type="component" value="Chromosome"/>
</dbReference>
<proteinExistence type="predicted"/>
<dbReference type="Gene3D" id="2.60.40.790">
    <property type="match status" value="1"/>
</dbReference>
<organism evidence="2 3">
    <name type="scientific">Metallosphaera hakonensis JCM 8857 = DSM 7519</name>
    <dbReference type="NCBI Taxonomy" id="1293036"/>
    <lineage>
        <taxon>Archaea</taxon>
        <taxon>Thermoproteota</taxon>
        <taxon>Thermoprotei</taxon>
        <taxon>Sulfolobales</taxon>
        <taxon>Sulfolobaceae</taxon>
        <taxon>Metallosphaera</taxon>
    </lineage>
</organism>
<dbReference type="AlphaFoldDB" id="A0A2U9IRA1"/>
<sequence>MFWRKKKEPEGDPNLFTSVLQKYKKLLNLLADNEVVMRDITGVLNELNERLEKANELLRQNDHYLSKVNSLIEGFGLKFKVQIREEDVRQFQEFKLQMDYIGKKSSQIREILNSLMERNGAISEKLTGIQSRNLMVMEQVRYVIERYAGVLEAMEEKDNQRFRTLSEGKEIEGKLDNVIVELGSINENLRAVKGEYSEIGNKVYELILELDNYRHTLESLDKRFNPNDDEEPEIITNGNTIMVVMALSDVRKEDVKVFLRGDGHLTVRAGKRIVELNLPGTVKPRSAKLVNGTLTLAFDKSEKAQDYEIEVKNIDNH</sequence>
<evidence type="ECO:0008006" key="4">
    <source>
        <dbReference type="Google" id="ProtNLM"/>
    </source>
</evidence>
<keyword evidence="1" id="KW-0175">Coiled coil</keyword>
<keyword evidence="3" id="KW-1185">Reference proteome</keyword>
<name>A0A2U9IRA1_9CREN</name>
<reference evidence="3" key="3">
    <citation type="submission" date="2020-03" db="EMBL/GenBank/DDBJ databases">
        <title>Sequencing and Assembly of Multiple Reported Metal-Biooxidizing Members of the Extremely Thermoacidophilic Archaeal Family Sulfolobaceae.</title>
        <authorList>
            <person name="Counts J.A."/>
            <person name="Kelly R.M."/>
        </authorList>
    </citation>
    <scope>NUCLEOTIDE SEQUENCE [LARGE SCALE GENOMIC DNA]</scope>
    <source>
        <strain evidence="3">HO1-1</strain>
    </source>
</reference>
<accession>A0A2U9IRA1</accession>
<dbReference type="CDD" id="cd00298">
    <property type="entry name" value="ACD_sHsps_p23-like"/>
    <property type="match status" value="1"/>
</dbReference>
<evidence type="ECO:0000313" key="2">
    <source>
        <dbReference type="EMBL" id="AWR98578.1"/>
    </source>
</evidence>
<evidence type="ECO:0000313" key="3">
    <source>
        <dbReference type="Proteomes" id="UP000247586"/>
    </source>
</evidence>
<evidence type="ECO:0000256" key="1">
    <source>
        <dbReference type="SAM" id="Coils"/>
    </source>
</evidence>
<dbReference type="InterPro" id="IPR008978">
    <property type="entry name" value="HSP20-like_chaperone"/>
</dbReference>
<dbReference type="SUPFAM" id="SSF49764">
    <property type="entry name" value="HSP20-like chaperones"/>
    <property type="match status" value="1"/>
</dbReference>
<dbReference type="GeneID" id="36833956"/>
<reference evidence="2 3" key="1">
    <citation type="submission" date="2018-05" db="EMBL/GenBank/DDBJ databases">
        <title>Complete Genome Sequences of Extremely Thermoacidophilic, Metal-Mobilizing Type-Strain Members of the Archaeal Family Sulfolobaceae: Acidianus brierleyi DSM-1651T, Acidianus sulfidivorans DSM-18786T, Metallosphaera hakonensis DSM-7519T, and Metallosphaera prunae DSM-10039T.</title>
        <authorList>
            <person name="Counts J.A."/>
            <person name="Kelly R.M."/>
        </authorList>
    </citation>
    <scope>NUCLEOTIDE SEQUENCE [LARGE SCALE GENOMIC DNA]</scope>
    <source>
        <strain evidence="2 3">HO1-1</strain>
    </source>
</reference>
<dbReference type="EMBL" id="CP029287">
    <property type="protein sequence ID" value="AWR98578.1"/>
    <property type="molecule type" value="Genomic_DNA"/>
</dbReference>
<reference evidence="3" key="2">
    <citation type="submission" date="2020-03" db="EMBL/GenBank/DDBJ databases">
        <title>Complete Genome Sequences of Extremely Thermoacidophilic, Metal-Mobilizing Type-Strain Members of the Archaeal Family Sulfolobaceae: Acidianus brierleyi DSM-1651T, Acidianus sulfidivorans DSM-18786T, Metallosphaera hakonensis DSM-7519T, and Metallosphaera prunae DSM-10039T.</title>
        <authorList>
            <person name="Counts J.A."/>
            <person name="Kelly R.M."/>
        </authorList>
    </citation>
    <scope>NUCLEOTIDE SEQUENCE [LARGE SCALE GENOMIC DNA]</scope>
    <source>
        <strain evidence="3">HO1-1</strain>
    </source>
</reference>
<dbReference type="KEGG" id="mhk:DFR87_01400"/>
<feature type="coiled-coil region" evidence="1">
    <location>
        <begin position="37"/>
        <end position="64"/>
    </location>
</feature>
<dbReference type="RefSeq" id="WP_054837219.1">
    <property type="nucleotide sequence ID" value="NZ_BBBA01000032.1"/>
</dbReference>
<protein>
    <recommendedName>
        <fullName evidence="4">SHSP domain-containing protein</fullName>
    </recommendedName>
</protein>
<gene>
    <name evidence="2" type="ORF">DFR87_01400</name>
</gene>